<proteinExistence type="predicted"/>
<dbReference type="EMBL" id="JH660645">
    <property type="protein sequence ID" value="EIM27591.1"/>
    <property type="molecule type" value="Genomic_DNA"/>
</dbReference>
<evidence type="ECO:0000313" key="4">
    <source>
        <dbReference type="EMBL" id="EIM27591.1"/>
    </source>
</evidence>
<organism evidence="4 5">
    <name type="scientific">Microvirga lotononidis</name>
    <dbReference type="NCBI Taxonomy" id="864069"/>
    <lineage>
        <taxon>Bacteria</taxon>
        <taxon>Pseudomonadati</taxon>
        <taxon>Pseudomonadota</taxon>
        <taxon>Alphaproteobacteria</taxon>
        <taxon>Hyphomicrobiales</taxon>
        <taxon>Methylobacteriaceae</taxon>
        <taxon>Microvirga</taxon>
    </lineage>
</organism>
<dbReference type="OrthoDB" id="7248418at2"/>
<dbReference type="SMART" id="SM00062">
    <property type="entry name" value="PBPb"/>
    <property type="match status" value="1"/>
</dbReference>
<dbReference type="Gene3D" id="3.40.190.10">
    <property type="entry name" value="Periplasmic binding protein-like II"/>
    <property type="match status" value="2"/>
</dbReference>
<dbReference type="eggNOG" id="COG0834">
    <property type="taxonomic scope" value="Bacteria"/>
</dbReference>
<dbReference type="PANTHER" id="PTHR35936:SF17">
    <property type="entry name" value="ARGININE-BINDING EXTRACELLULAR PROTEIN ARTP"/>
    <property type="match status" value="1"/>
</dbReference>
<dbReference type="RefSeq" id="WP_009763641.1">
    <property type="nucleotide sequence ID" value="NZ_CP141048.1"/>
</dbReference>
<dbReference type="HOGENOM" id="CLU_019602_18_1_5"/>
<dbReference type="Pfam" id="PF00497">
    <property type="entry name" value="SBP_bac_3"/>
    <property type="match status" value="1"/>
</dbReference>
<protein>
    <submittedName>
        <fullName evidence="4">Periplasmic component of amino acid ABC-type transporter/signal transduction system</fullName>
    </submittedName>
</protein>
<dbReference type="STRING" id="864069.MicloDRAFT_00041610"/>
<dbReference type="InterPro" id="IPR001638">
    <property type="entry name" value="Solute-binding_3/MltF_N"/>
</dbReference>
<reference evidence="4 5" key="1">
    <citation type="submission" date="2012-02" db="EMBL/GenBank/DDBJ databases">
        <title>Improved High-Quality Draft sequence of Microvirga sp. WSM3557.</title>
        <authorList>
            <consortium name="US DOE Joint Genome Institute"/>
            <person name="Lucas S."/>
            <person name="Han J."/>
            <person name="Lapidus A."/>
            <person name="Cheng J.-F."/>
            <person name="Goodwin L."/>
            <person name="Pitluck S."/>
            <person name="Peters L."/>
            <person name="Zhang X."/>
            <person name="Detter J.C."/>
            <person name="Han C."/>
            <person name="Tapia R."/>
            <person name="Land M."/>
            <person name="Hauser L."/>
            <person name="Kyrpides N."/>
            <person name="Ivanova N."/>
            <person name="Pagani I."/>
            <person name="Brau L."/>
            <person name="Yates R."/>
            <person name="O'Hara G."/>
            <person name="Rui T."/>
            <person name="Howieson J."/>
            <person name="Reeve W."/>
            <person name="Woyke T."/>
        </authorList>
    </citation>
    <scope>NUCLEOTIDE SEQUENCE [LARGE SCALE GENOMIC DNA]</scope>
    <source>
        <strain evidence="4 5">WSM3557</strain>
    </source>
</reference>
<evidence type="ECO:0000256" key="1">
    <source>
        <dbReference type="ARBA" id="ARBA00022729"/>
    </source>
</evidence>
<dbReference type="PANTHER" id="PTHR35936">
    <property type="entry name" value="MEMBRANE-BOUND LYTIC MUREIN TRANSGLYCOSYLASE F"/>
    <property type="match status" value="1"/>
</dbReference>
<feature type="domain" description="Solute-binding protein family 3/N-terminal" evidence="3">
    <location>
        <begin position="54"/>
        <end position="283"/>
    </location>
</feature>
<evidence type="ECO:0000313" key="5">
    <source>
        <dbReference type="Proteomes" id="UP000003947"/>
    </source>
</evidence>
<name>I4YUE9_9HYPH</name>
<keyword evidence="5" id="KW-1185">Reference proteome</keyword>
<accession>I4YUE9</accession>
<sequence precursor="true">MKKLVTPFFVFAATLSGAFVAAAAEPITPDASAFAAMPECKALRAKYPALAGKKLIIGLGGYNKGFQSPTAADPNKLEGLDPDLFDRIGACLGFTYDFQMGSFNVLVTSIASGRVDMGPSLYVTEQRMQQVSFVSTYQVINGAVVPSGNPKKLTSLDSLCGVTVAAAAGTYEAVNVVPQQTALCEKEGKPKVELLLVQNTDNAIQTVQSGRADIHMTSLAVARALVAGDPKLELAFNVDLPIRNGYPVAKNNAELKDALRDAFKVLQATGVEKKLLEKWGQGGHAERPVEIFG</sequence>
<feature type="chain" id="PRO_5003698556" evidence="2">
    <location>
        <begin position="24"/>
        <end position="293"/>
    </location>
</feature>
<evidence type="ECO:0000259" key="3">
    <source>
        <dbReference type="SMART" id="SM00062"/>
    </source>
</evidence>
<dbReference type="Proteomes" id="UP000003947">
    <property type="component" value="Unassembled WGS sequence"/>
</dbReference>
<dbReference type="PATRIC" id="fig|864069.3.peg.4508"/>
<feature type="signal peptide" evidence="2">
    <location>
        <begin position="1"/>
        <end position="23"/>
    </location>
</feature>
<dbReference type="SUPFAM" id="SSF53850">
    <property type="entry name" value="Periplasmic binding protein-like II"/>
    <property type="match status" value="1"/>
</dbReference>
<keyword evidence="1 2" id="KW-0732">Signal</keyword>
<dbReference type="AlphaFoldDB" id="I4YUE9"/>
<evidence type="ECO:0000256" key="2">
    <source>
        <dbReference type="SAM" id="SignalP"/>
    </source>
</evidence>
<gene>
    <name evidence="4" type="ORF">MicloDRAFT_00041610</name>
</gene>